<reference evidence="1" key="1">
    <citation type="submission" date="2023-04" db="EMBL/GenBank/DDBJ databases">
        <title>Draft Genome sequencing of Naganishia species isolated from polar environments using Oxford Nanopore Technology.</title>
        <authorList>
            <person name="Leo P."/>
            <person name="Venkateswaran K."/>
        </authorList>
    </citation>
    <scope>NUCLEOTIDE SEQUENCE</scope>
    <source>
        <strain evidence="1">MNA-CCFEE 5425</strain>
    </source>
</reference>
<dbReference type="Proteomes" id="UP001243375">
    <property type="component" value="Unassembled WGS sequence"/>
</dbReference>
<keyword evidence="2" id="KW-1185">Reference proteome</keyword>
<name>A0ACC2XCV0_9TREE</name>
<sequence>MALSVPTPVELNQDERIGTNRVDDTTFFDADPVKSTDGEQGEETEKVLTLNDQKEFPVLSRRNTSQSGSGTLADDENTAPQHQRLKDLSDVDALVALGKKRDKWYQLWRPKNGPPRPPPSLDDVAEIPLATASLLSQLTYAWVTPLMVLGYQRPLMATDLWKMDKSREASLLGNRFAAAYRKREIFAKEYNARLIDPMKPLPPSRYRKLKWRLQLAIHPRRYRASGLPTNKMSAGSVTPTRGRNLQALEEEWRSGSGKRKASITMALNDTMSGFWAGGLYKVLGDTAQLMAPLLTKALINFSKEAYSARAQGTNGPNIGRGIGYAIGLFFLTILASFFFRSMASGVMARAALISATFRRSMVLTTRARAQHPADPADCDDDLAFGAGKKSPCVQRLAYHASPESSLFYQLGPSALVGMSLFVLLTPLQTWFMKLSVQVRQSSMLLQELLSSMAIIKQFTYELPFLKRLASLRGKELKGVRSIMIIRAANQALAFSIPVLASVVSFAAYILGGGHEVDPATAVQRLGEFFEADTSSHEIVINPGLEVAIKVENATFEWVVGEEALQAESKKEIKKKNADSIVESPQQAFSNPFRLDNLNFVVPKGQLVAIIGPIGSGKSSLLQGLIGEMNQVSGKVSFSGSLGYCQQNAWIQNLTVRENILFGKQYEEDRYWRAVKAAALPSDLELFADGDMTEIGERGVNLSGGQKSRLNIARALYSNADIILLDDPLSAVDAHVGLHLFEEAILGLKESGKTVVLVTHALHMLAKGVDYIYSLEAGKIVEEGTYSELIRLDGAFKRLDQKAFEEGTRPTEQKITKKMMGSAAGVGKLEGRLMKGEVRKTGSVGSKVYMQYLRAGEAGITAPLTLVAAILMQGCNILSMLWITYWQNDQFNRSPNFYMGIYAVLGIGQAFFTFALGATIGILSYFASRSLYSSSLRRLFHTPMSFLSTTPVGRIMSVYGKDIDTIDSNLSDSFRMFLLTVASVIGSVVIITVYLHYFLPIVAVVMCGYLYFANFYRATAREVKRLDSILRSLLYSHFGESLSGISTIRAYNATERFAEANDRYVDLEDRAYLLTTANQRWLAIRLDFCGAILIFCVAIMAAASTNLQPSVVGLTLTYLTTLVQAFGMMTRQSAELENNMNAVERVLYYSSDQLPQERDHVIESSQPLASWPEAGEIIFKNVVMSYRKDLPPVLNGINLHVEPGSKVGIIGRTGAGKSSLTQVLFRLVELQSGSIEIDGVDISTLGLSLLRSRLSLIPQEPLLFSGTIRSNLDPFDQYSDAHLLDAMRKATLVGNTRVDEQPVSGTVQKGRFHLDTPIESEGQNLSVGERALLSLARALVKDSQITILDEATASTDAATDAKIQETIRREFGDKTILCIAHRLRTILSFDRILVMDAGTCREFAAPLELFCKADSLFRSLCLKSDITLEDIQNAQAQAKEDRARRVDSSCTDIV</sequence>
<dbReference type="EMBL" id="JASBWU010000005">
    <property type="protein sequence ID" value="KAJ9121762.1"/>
    <property type="molecule type" value="Genomic_DNA"/>
</dbReference>
<proteinExistence type="predicted"/>
<evidence type="ECO:0000313" key="2">
    <source>
        <dbReference type="Proteomes" id="UP001243375"/>
    </source>
</evidence>
<gene>
    <name evidence="1" type="ORF">QFC22_002384</name>
</gene>
<evidence type="ECO:0000313" key="1">
    <source>
        <dbReference type="EMBL" id="KAJ9121762.1"/>
    </source>
</evidence>
<protein>
    <submittedName>
        <fullName evidence="1">Uncharacterized protein</fullName>
    </submittedName>
</protein>
<organism evidence="1 2">
    <name type="scientific">Naganishia vaughanmartiniae</name>
    <dbReference type="NCBI Taxonomy" id="1424756"/>
    <lineage>
        <taxon>Eukaryota</taxon>
        <taxon>Fungi</taxon>
        <taxon>Dikarya</taxon>
        <taxon>Basidiomycota</taxon>
        <taxon>Agaricomycotina</taxon>
        <taxon>Tremellomycetes</taxon>
        <taxon>Filobasidiales</taxon>
        <taxon>Filobasidiaceae</taxon>
        <taxon>Naganishia</taxon>
    </lineage>
</organism>
<comment type="caution">
    <text evidence="1">The sequence shown here is derived from an EMBL/GenBank/DDBJ whole genome shotgun (WGS) entry which is preliminary data.</text>
</comment>
<accession>A0ACC2XCV0</accession>